<accession>A0A6J7X8Z1</accession>
<protein>
    <submittedName>
        <fullName evidence="1">Uncharacterized protein</fullName>
    </submittedName>
</protein>
<dbReference type="EMBL" id="LR798356">
    <property type="protein sequence ID" value="CAB5226184.1"/>
    <property type="molecule type" value="Genomic_DNA"/>
</dbReference>
<name>A0A6J7X8Z1_9CAUD</name>
<reference evidence="1" key="1">
    <citation type="submission" date="2020-05" db="EMBL/GenBank/DDBJ databases">
        <authorList>
            <person name="Chiriac C."/>
            <person name="Salcher M."/>
            <person name="Ghai R."/>
            <person name="Kavagutti S V."/>
        </authorList>
    </citation>
    <scope>NUCLEOTIDE SEQUENCE</scope>
</reference>
<proteinExistence type="predicted"/>
<organism evidence="1">
    <name type="scientific">uncultured Caudovirales phage</name>
    <dbReference type="NCBI Taxonomy" id="2100421"/>
    <lineage>
        <taxon>Viruses</taxon>
        <taxon>Duplodnaviria</taxon>
        <taxon>Heunggongvirae</taxon>
        <taxon>Uroviricota</taxon>
        <taxon>Caudoviricetes</taxon>
        <taxon>Peduoviridae</taxon>
        <taxon>Maltschvirus</taxon>
        <taxon>Maltschvirus maltsch</taxon>
    </lineage>
</organism>
<evidence type="ECO:0000313" key="1">
    <source>
        <dbReference type="EMBL" id="CAB5226184.1"/>
    </source>
</evidence>
<sequence>MEKILEFLAKQYLKTNNIAPTTSDLISLLEICQQESTYSQAVQAKILDIQKPVSVIQQVGSNAIAKFKTIIVNGKKVQVPIQGGTTTTATTKVVDKSSPNGAIALIDIIKGATGDTLINSDVSKWLVDSPKTMELPFSEFILTSDIVVFTQGNTTCFGITTKPITSELLEVFVWISKPQVLSIPFSSVSKVYRLLQEP</sequence>
<gene>
    <name evidence="1" type="ORF">UFOVP755_89</name>
</gene>